<proteinExistence type="predicted"/>
<gene>
    <name evidence="1" type="ORF">QE404_001827</name>
</gene>
<keyword evidence="2" id="KW-1185">Reference proteome</keyword>
<accession>A0ABU0TK62</accession>
<dbReference type="EMBL" id="JAUTAL010000001">
    <property type="protein sequence ID" value="MDQ1096680.1"/>
    <property type="molecule type" value="Genomic_DNA"/>
</dbReference>
<reference evidence="1 2" key="1">
    <citation type="submission" date="2023-07" db="EMBL/GenBank/DDBJ databases">
        <title>Functional and genomic diversity of the sorghum phyllosphere microbiome.</title>
        <authorList>
            <person name="Shade A."/>
        </authorList>
    </citation>
    <scope>NUCLEOTIDE SEQUENCE [LARGE SCALE GENOMIC DNA]</scope>
    <source>
        <strain evidence="1 2">SORGH_AS_1064</strain>
    </source>
</reference>
<dbReference type="Proteomes" id="UP001225072">
    <property type="component" value="Unassembled WGS sequence"/>
</dbReference>
<name>A0ABU0TK62_9FLAO</name>
<organism evidence="1 2">
    <name type="scientific">Chryseobacterium camelliae</name>
    <dbReference type="NCBI Taxonomy" id="1265445"/>
    <lineage>
        <taxon>Bacteria</taxon>
        <taxon>Pseudomonadati</taxon>
        <taxon>Bacteroidota</taxon>
        <taxon>Flavobacteriia</taxon>
        <taxon>Flavobacteriales</taxon>
        <taxon>Weeksellaceae</taxon>
        <taxon>Chryseobacterium group</taxon>
        <taxon>Chryseobacterium</taxon>
    </lineage>
</organism>
<comment type="caution">
    <text evidence="1">The sequence shown here is derived from an EMBL/GenBank/DDBJ whole genome shotgun (WGS) entry which is preliminary data.</text>
</comment>
<protein>
    <submittedName>
        <fullName evidence="1">Uncharacterized protein</fullName>
    </submittedName>
</protein>
<evidence type="ECO:0000313" key="2">
    <source>
        <dbReference type="Proteomes" id="UP001225072"/>
    </source>
</evidence>
<evidence type="ECO:0000313" key="1">
    <source>
        <dbReference type="EMBL" id="MDQ1096680.1"/>
    </source>
</evidence>
<sequence>MTRHILISGLFCIMSCSKKARPIIIGTNISYEQSRLLLENSKNLEQQKTQILVLVNGRECSWDHFSSLLKKGKIKTFTIVKDPLEIQKVQKPSGSVKALLLATQ</sequence>